<evidence type="ECO:0000313" key="9">
    <source>
        <dbReference type="EMBL" id="KAF9515057.1"/>
    </source>
</evidence>
<dbReference type="SUPFAM" id="SSF56784">
    <property type="entry name" value="HAD-like"/>
    <property type="match status" value="1"/>
</dbReference>
<keyword evidence="8" id="KW-0460">Magnesium</keyword>
<evidence type="ECO:0000256" key="7">
    <source>
        <dbReference type="PIRSR" id="PIRSR000915-2"/>
    </source>
</evidence>
<dbReference type="GO" id="GO:0046872">
    <property type="term" value="F:metal ion binding"/>
    <property type="evidence" value="ECO:0007669"/>
    <property type="project" value="UniProtKB-KW"/>
</dbReference>
<accession>A0A9P6B0F5</accession>
<dbReference type="NCBIfam" id="TIGR01452">
    <property type="entry name" value="PGP_euk"/>
    <property type="match status" value="1"/>
</dbReference>
<evidence type="ECO:0000256" key="3">
    <source>
        <dbReference type="ARBA" id="ARBA00066659"/>
    </source>
</evidence>
<comment type="cofactor">
    <cofactor evidence="8">
        <name>Mg(2+)</name>
        <dbReference type="ChEBI" id="CHEBI:18420"/>
    </cofactor>
    <text evidence="8">Divalent metal ions. Mg(2+) is the most effective.</text>
</comment>
<evidence type="ECO:0000256" key="2">
    <source>
        <dbReference type="ARBA" id="ARBA00050247"/>
    </source>
</evidence>
<keyword evidence="8" id="KW-0479">Metal-binding</keyword>
<reference evidence="9" key="1">
    <citation type="journal article" date="2020" name="Nat. Commun.">
        <title>Large-scale genome sequencing of mycorrhizal fungi provides insights into the early evolution of symbiotic traits.</title>
        <authorList>
            <person name="Miyauchi S."/>
            <person name="Kiss E."/>
            <person name="Kuo A."/>
            <person name="Drula E."/>
            <person name="Kohler A."/>
            <person name="Sanchez-Garcia M."/>
            <person name="Morin E."/>
            <person name="Andreopoulos B."/>
            <person name="Barry K.W."/>
            <person name="Bonito G."/>
            <person name="Buee M."/>
            <person name="Carver A."/>
            <person name="Chen C."/>
            <person name="Cichocki N."/>
            <person name="Clum A."/>
            <person name="Culley D."/>
            <person name="Crous P.W."/>
            <person name="Fauchery L."/>
            <person name="Girlanda M."/>
            <person name="Hayes R.D."/>
            <person name="Keri Z."/>
            <person name="LaButti K."/>
            <person name="Lipzen A."/>
            <person name="Lombard V."/>
            <person name="Magnuson J."/>
            <person name="Maillard F."/>
            <person name="Murat C."/>
            <person name="Nolan M."/>
            <person name="Ohm R.A."/>
            <person name="Pangilinan J."/>
            <person name="Pereira M.F."/>
            <person name="Perotto S."/>
            <person name="Peter M."/>
            <person name="Pfister S."/>
            <person name="Riley R."/>
            <person name="Sitrit Y."/>
            <person name="Stielow J.B."/>
            <person name="Szollosi G."/>
            <person name="Zifcakova L."/>
            <person name="Stursova M."/>
            <person name="Spatafora J.W."/>
            <person name="Tedersoo L."/>
            <person name="Vaario L.M."/>
            <person name="Yamada A."/>
            <person name="Yan M."/>
            <person name="Wang P."/>
            <person name="Xu J."/>
            <person name="Bruns T."/>
            <person name="Baldrian P."/>
            <person name="Vilgalys R."/>
            <person name="Dunand C."/>
            <person name="Henrissat B."/>
            <person name="Grigoriev I.V."/>
            <person name="Hibbett D."/>
            <person name="Nagy L.G."/>
            <person name="Martin F.M."/>
        </authorList>
    </citation>
    <scope>NUCLEOTIDE SEQUENCE</scope>
    <source>
        <strain evidence="9">UP504</strain>
    </source>
</reference>
<evidence type="ECO:0000313" key="10">
    <source>
        <dbReference type="Proteomes" id="UP000886523"/>
    </source>
</evidence>
<comment type="caution">
    <text evidence="9">The sequence shown here is derived from an EMBL/GenBank/DDBJ whole genome shotgun (WGS) entry which is preliminary data.</text>
</comment>
<dbReference type="Gene3D" id="3.40.50.1000">
    <property type="entry name" value="HAD superfamily/HAD-like"/>
    <property type="match status" value="2"/>
</dbReference>
<dbReference type="Pfam" id="PF13344">
    <property type="entry name" value="Hydrolase_6"/>
    <property type="match status" value="1"/>
</dbReference>
<sequence>MAPIRLSSEGAYQSLIDNYDTFMFDCDGVLWHGDQLVPGIRQVLAHLRAHNKHIIFVTNNATKSRRNYKKKFDQLGVQAEVNEVFGSAYASAVYLSTVVKLPKDRKVYVIGQDGLEEELRDEGVTYIGGTDPQDNTSKPFKLEDFELDPTVSAVLCGLDTAINYTKLSKAMQYLIRNPGCLFLATNEDPTFPASGGYLPGAGSISAPLRYALRRDPISIGKPNATMLDCIKAKHHFDPARTIMIGDRLDTDILFGKHGGVSTLLVLTGVTTEEEVSAPNPSPIIPDYILQSLGDLAVLTGEEIRI</sequence>
<keyword evidence="10" id="KW-1185">Reference proteome</keyword>
<dbReference type="Pfam" id="PF13242">
    <property type="entry name" value="Hydrolase_like"/>
    <property type="match status" value="1"/>
</dbReference>
<dbReference type="OrthoDB" id="413953at2759"/>
<dbReference type="AlphaFoldDB" id="A0A9P6B0F5"/>
<feature type="binding site" evidence="8">
    <location>
        <position position="27"/>
    </location>
    <ligand>
        <name>Mg(2+)</name>
        <dbReference type="ChEBI" id="CHEBI:18420"/>
    </ligand>
</feature>
<dbReference type="EC" id="3.1.3.41" evidence="3 5"/>
<dbReference type="PANTHER" id="PTHR19288:SF46">
    <property type="entry name" value="HALOACID DEHALOGENASE-LIKE HYDROLASE DOMAIN-CONTAINING PROTEIN 2"/>
    <property type="match status" value="1"/>
</dbReference>
<dbReference type="FunFam" id="3.40.50.1000:FF:000039">
    <property type="entry name" value="Phosphoglycolate phosphatase"/>
    <property type="match status" value="1"/>
</dbReference>
<dbReference type="InterPro" id="IPR036412">
    <property type="entry name" value="HAD-like_sf"/>
</dbReference>
<feature type="binding site" evidence="8">
    <location>
        <position position="25"/>
    </location>
    <ligand>
        <name>Mg(2+)</name>
        <dbReference type="ChEBI" id="CHEBI:18420"/>
    </ligand>
</feature>
<gene>
    <name evidence="9" type="ORF">BS47DRAFT_1381715</name>
</gene>
<dbReference type="InterPro" id="IPR006349">
    <property type="entry name" value="PGP_euk"/>
</dbReference>
<dbReference type="InterPro" id="IPR006357">
    <property type="entry name" value="HAD-SF_hydro_IIA"/>
</dbReference>
<feature type="binding site" evidence="8">
    <location>
        <position position="246"/>
    </location>
    <ligand>
        <name>Mg(2+)</name>
        <dbReference type="ChEBI" id="CHEBI:18420"/>
    </ligand>
</feature>
<evidence type="ECO:0000256" key="5">
    <source>
        <dbReference type="PIRNR" id="PIRNR000915"/>
    </source>
</evidence>
<feature type="active site" description="Nucleophile" evidence="6">
    <location>
        <position position="25"/>
    </location>
</feature>
<feature type="binding site" evidence="7">
    <location>
        <position position="221"/>
    </location>
    <ligand>
        <name>substrate</name>
    </ligand>
</feature>
<protein>
    <recommendedName>
        <fullName evidence="4 5">4-nitrophenylphosphatase</fullName>
        <shortName evidence="5">PNPPase</shortName>
        <ecNumber evidence="3 5">3.1.3.41</ecNumber>
    </recommendedName>
</protein>
<name>A0A9P6B0F5_9AGAM</name>
<evidence type="ECO:0000256" key="1">
    <source>
        <dbReference type="ARBA" id="ARBA00022801"/>
    </source>
</evidence>
<dbReference type="GO" id="GO:0004035">
    <property type="term" value="F:alkaline phosphatase activity"/>
    <property type="evidence" value="ECO:0007669"/>
    <property type="project" value="UniProtKB-ARBA"/>
</dbReference>
<dbReference type="EMBL" id="MU128954">
    <property type="protein sequence ID" value="KAF9515057.1"/>
    <property type="molecule type" value="Genomic_DNA"/>
</dbReference>
<dbReference type="GO" id="GO:0008967">
    <property type="term" value="F:phosphoglycolate phosphatase activity"/>
    <property type="evidence" value="ECO:0007669"/>
    <property type="project" value="TreeGrafter"/>
</dbReference>
<evidence type="ECO:0000256" key="4">
    <source>
        <dbReference type="ARBA" id="ARBA00069197"/>
    </source>
</evidence>
<evidence type="ECO:0000256" key="8">
    <source>
        <dbReference type="PIRSR" id="PIRSR000915-3"/>
    </source>
</evidence>
<keyword evidence="1 5" id="KW-0378">Hydrolase</keyword>
<dbReference type="Proteomes" id="UP000886523">
    <property type="component" value="Unassembled WGS sequence"/>
</dbReference>
<dbReference type="GO" id="GO:0005737">
    <property type="term" value="C:cytoplasm"/>
    <property type="evidence" value="ECO:0007669"/>
    <property type="project" value="TreeGrafter"/>
</dbReference>
<evidence type="ECO:0000256" key="6">
    <source>
        <dbReference type="PIRSR" id="PIRSR000915-1"/>
    </source>
</evidence>
<feature type="active site" description="Proton donor" evidence="6">
    <location>
        <position position="27"/>
    </location>
</feature>
<dbReference type="PANTHER" id="PTHR19288">
    <property type="entry name" value="4-NITROPHENYLPHOSPHATASE-RELATED"/>
    <property type="match status" value="1"/>
</dbReference>
<organism evidence="9 10">
    <name type="scientific">Hydnum rufescens UP504</name>
    <dbReference type="NCBI Taxonomy" id="1448309"/>
    <lineage>
        <taxon>Eukaryota</taxon>
        <taxon>Fungi</taxon>
        <taxon>Dikarya</taxon>
        <taxon>Basidiomycota</taxon>
        <taxon>Agaricomycotina</taxon>
        <taxon>Agaricomycetes</taxon>
        <taxon>Cantharellales</taxon>
        <taxon>Hydnaceae</taxon>
        <taxon>Hydnum</taxon>
    </lineage>
</organism>
<comment type="catalytic activity">
    <reaction evidence="2 5">
        <text>4-nitrophenyl phosphate + H2O = 4-nitrophenol + phosphate + H(+)</text>
        <dbReference type="Rhea" id="RHEA:21664"/>
        <dbReference type="ChEBI" id="CHEBI:15377"/>
        <dbReference type="ChEBI" id="CHEBI:15378"/>
        <dbReference type="ChEBI" id="CHEBI:43474"/>
        <dbReference type="ChEBI" id="CHEBI:57917"/>
        <dbReference type="ChEBI" id="CHEBI:61146"/>
        <dbReference type="EC" id="3.1.3.41"/>
    </reaction>
</comment>
<dbReference type="InterPro" id="IPR023214">
    <property type="entry name" value="HAD_sf"/>
</dbReference>
<dbReference type="PIRSF" id="PIRSF000915">
    <property type="entry name" value="PGP-type_phosphatase"/>
    <property type="match status" value="1"/>
</dbReference>
<proteinExistence type="predicted"/>
<dbReference type="NCBIfam" id="TIGR01460">
    <property type="entry name" value="HAD-SF-IIA"/>
    <property type="match status" value="1"/>
</dbReference>